<dbReference type="Pfam" id="PF02604">
    <property type="entry name" value="PhdYeFM_antitox"/>
    <property type="match status" value="1"/>
</dbReference>
<dbReference type="InterPro" id="IPR006442">
    <property type="entry name" value="Antitoxin_Phd/YefM"/>
</dbReference>
<keyword evidence="5" id="KW-1185">Reference proteome</keyword>
<dbReference type="PANTHER" id="PTHR33713">
    <property type="entry name" value="ANTITOXIN YAFN-RELATED"/>
    <property type="match status" value="1"/>
</dbReference>
<dbReference type="AlphaFoldDB" id="A0A1I4SQR5"/>
<protein>
    <recommendedName>
        <fullName evidence="2">Antitoxin</fullName>
    </recommendedName>
</protein>
<dbReference type="RefSeq" id="WP_090487304.1">
    <property type="nucleotide sequence ID" value="NZ_FOUO01000020.1"/>
</dbReference>
<feature type="region of interest" description="Disordered" evidence="3">
    <location>
        <begin position="68"/>
        <end position="88"/>
    </location>
</feature>
<evidence type="ECO:0000256" key="1">
    <source>
        <dbReference type="ARBA" id="ARBA00009981"/>
    </source>
</evidence>
<evidence type="ECO:0000313" key="4">
    <source>
        <dbReference type="EMBL" id="SFM66745.1"/>
    </source>
</evidence>
<dbReference type="STRING" id="195064.SAMN05421721_12022"/>
<accession>A0A1I4SQR5</accession>
<evidence type="ECO:0000256" key="3">
    <source>
        <dbReference type="SAM" id="MobiDB-lite"/>
    </source>
</evidence>
<organism evidence="4 5">
    <name type="scientific">Ectothiorhodospira mobilis</name>
    <dbReference type="NCBI Taxonomy" id="195064"/>
    <lineage>
        <taxon>Bacteria</taxon>
        <taxon>Pseudomonadati</taxon>
        <taxon>Pseudomonadota</taxon>
        <taxon>Gammaproteobacteria</taxon>
        <taxon>Chromatiales</taxon>
        <taxon>Ectothiorhodospiraceae</taxon>
        <taxon>Ectothiorhodospira</taxon>
    </lineage>
</organism>
<dbReference type="PANTHER" id="PTHR33713:SF6">
    <property type="entry name" value="ANTITOXIN YEFM"/>
    <property type="match status" value="1"/>
</dbReference>
<dbReference type="SUPFAM" id="SSF143120">
    <property type="entry name" value="YefM-like"/>
    <property type="match status" value="1"/>
</dbReference>
<evidence type="ECO:0000313" key="5">
    <source>
        <dbReference type="Proteomes" id="UP000199556"/>
    </source>
</evidence>
<dbReference type="NCBIfam" id="TIGR01552">
    <property type="entry name" value="phd_fam"/>
    <property type="match status" value="1"/>
</dbReference>
<dbReference type="OrthoDB" id="9802003at2"/>
<comment type="function">
    <text evidence="2">Antitoxin component of a type II toxin-antitoxin (TA) system.</text>
</comment>
<comment type="similarity">
    <text evidence="1 2">Belongs to the phD/YefM antitoxin family.</text>
</comment>
<dbReference type="Gene3D" id="3.40.1620.10">
    <property type="entry name" value="YefM-like domain"/>
    <property type="match status" value="1"/>
</dbReference>
<dbReference type="InterPro" id="IPR051405">
    <property type="entry name" value="phD/YefM_antitoxin"/>
</dbReference>
<dbReference type="Proteomes" id="UP000199556">
    <property type="component" value="Unassembled WGS sequence"/>
</dbReference>
<evidence type="ECO:0000256" key="2">
    <source>
        <dbReference type="RuleBase" id="RU362080"/>
    </source>
</evidence>
<reference evidence="4 5" key="1">
    <citation type="submission" date="2016-10" db="EMBL/GenBank/DDBJ databases">
        <authorList>
            <person name="de Groot N.N."/>
        </authorList>
    </citation>
    <scope>NUCLEOTIDE SEQUENCE [LARGE SCALE GENOMIC DNA]</scope>
    <source>
        <strain evidence="4 5">DSM 4180</strain>
    </source>
</reference>
<sequence>MNVITYSRARNALKSVLDSVVRDVDVTVISRRDAEDDAVVMSLAHYNSLMETLYLLSTPANARALARAVEQDRAGQAQEHTLRDPGED</sequence>
<dbReference type="Gene3D" id="6.10.250.330">
    <property type="match status" value="1"/>
</dbReference>
<dbReference type="InterPro" id="IPR036165">
    <property type="entry name" value="YefM-like_sf"/>
</dbReference>
<proteinExistence type="inferred from homology"/>
<name>A0A1I4SQR5_ECTMO</name>
<gene>
    <name evidence="4" type="ORF">SAMN05421721_12022</name>
</gene>
<dbReference type="EMBL" id="FOUO01000020">
    <property type="protein sequence ID" value="SFM66745.1"/>
    <property type="molecule type" value="Genomic_DNA"/>
</dbReference>